<dbReference type="Gene3D" id="3.20.20.140">
    <property type="entry name" value="Metal-dependent hydrolases"/>
    <property type="match status" value="1"/>
</dbReference>
<protein>
    <submittedName>
        <fullName evidence="2">Putative Zn-dependent dipeptidase</fullName>
    </submittedName>
</protein>
<dbReference type="PANTHER" id="PTHR10443:SF12">
    <property type="entry name" value="DIPEPTIDASE"/>
    <property type="match status" value="1"/>
</dbReference>
<keyword evidence="1" id="KW-0732">Signal</keyword>
<dbReference type="AlphaFoldDB" id="A0A7D9D2Z1"/>
<evidence type="ECO:0000256" key="1">
    <source>
        <dbReference type="SAM" id="SignalP"/>
    </source>
</evidence>
<dbReference type="EMBL" id="LR633967">
    <property type="protein sequence ID" value="VUX56318.1"/>
    <property type="molecule type" value="Genomic_DNA"/>
</dbReference>
<reference evidence="2" key="1">
    <citation type="submission" date="2019-07" db="EMBL/GenBank/DDBJ databases">
        <authorList>
            <person name="Weber M."/>
            <person name="Kostadinov I."/>
            <person name="Kostadinov D I."/>
        </authorList>
    </citation>
    <scope>NUCLEOTIDE SEQUENCE</scope>
    <source>
        <strain evidence="2">Gfbio:sag-sample-m06:053724c1-46a9-4a36-b237-ea2bf867836b</strain>
    </source>
</reference>
<name>A0A7D9D2Z1_9GAMM</name>
<dbReference type="Pfam" id="PF01244">
    <property type="entry name" value="Peptidase_M19"/>
    <property type="match status" value="1"/>
</dbReference>
<accession>A0A7D9D2Z1</accession>
<feature type="signal peptide" evidence="1">
    <location>
        <begin position="1"/>
        <end position="26"/>
    </location>
</feature>
<dbReference type="GO" id="GO:0070573">
    <property type="term" value="F:metallodipeptidase activity"/>
    <property type="evidence" value="ECO:0007669"/>
    <property type="project" value="InterPro"/>
</dbReference>
<dbReference type="PANTHER" id="PTHR10443">
    <property type="entry name" value="MICROSOMAL DIPEPTIDASE"/>
    <property type="match status" value="1"/>
</dbReference>
<dbReference type="InterPro" id="IPR032466">
    <property type="entry name" value="Metal_Hydrolase"/>
</dbReference>
<dbReference type="SUPFAM" id="SSF51556">
    <property type="entry name" value="Metallo-dependent hydrolases"/>
    <property type="match status" value="1"/>
</dbReference>
<dbReference type="InterPro" id="IPR008257">
    <property type="entry name" value="Pept_M19"/>
</dbReference>
<evidence type="ECO:0000313" key="2">
    <source>
        <dbReference type="EMBL" id="VUX56318.1"/>
    </source>
</evidence>
<organism evidence="2">
    <name type="scientific">uncultured Woeseiaceae bacterium</name>
    <dbReference type="NCBI Taxonomy" id="1983305"/>
    <lineage>
        <taxon>Bacteria</taxon>
        <taxon>Pseudomonadati</taxon>
        <taxon>Pseudomonadota</taxon>
        <taxon>Gammaproteobacteria</taxon>
        <taxon>Woeseiales</taxon>
        <taxon>Woeseiaceae</taxon>
        <taxon>environmental samples</taxon>
    </lineage>
</organism>
<proteinExistence type="predicted"/>
<gene>
    <name evidence="2" type="ORF">JTBM06_V1_600001</name>
</gene>
<dbReference type="PROSITE" id="PS51365">
    <property type="entry name" value="RENAL_DIPEPTIDASE_2"/>
    <property type="match status" value="1"/>
</dbReference>
<dbReference type="GO" id="GO:0006508">
    <property type="term" value="P:proteolysis"/>
    <property type="evidence" value="ECO:0007669"/>
    <property type="project" value="InterPro"/>
</dbReference>
<sequence>MINRRQFTLGAASAVVAGSSGMRALAAGTPTQDALIIDAMGEIREVYTDSLCREMIDAGMNSVTVTLCDPKSVETEAYAWAIDGILEYDRLIDKESEFWMKATSVDDIQTARDQGKIALFFLFQNSTQFGKDLDNVDVFYGLGVRSSQITYNYQNWAGAGCNELNGSGLTVYGKQLVEKMNDVGMLIDLSHASMQTMADTIEASAAPVIVSHSCCKALFEHNRNTTDENLKALANKGGMFGVTQMRTFMTRQIDDAVHYYYQHIEHALDVAGSDSVCIGSDRDHRRLVMTEEYIAELMREEGENFDRSHWPLYFEELNGPRRMETIWDGLAKRGMSQRQLEKLFGLNIHRLYSEVIG</sequence>
<feature type="chain" id="PRO_5027663670" evidence="1">
    <location>
        <begin position="27"/>
        <end position="357"/>
    </location>
</feature>